<feature type="domain" description="TonB C-terminal" evidence="10">
    <location>
        <begin position="131"/>
        <end position="221"/>
    </location>
</feature>
<proteinExistence type="inferred from homology"/>
<protein>
    <submittedName>
        <fullName evidence="11">Protein TonB</fullName>
    </submittedName>
</protein>
<reference evidence="11 12" key="1">
    <citation type="submission" date="2021-12" db="EMBL/GenBank/DDBJ databases">
        <title>Genome sequencing of bacteria with rrn-lacking chromosome and rrn-plasmid.</title>
        <authorList>
            <person name="Anda M."/>
            <person name="Iwasaki W."/>
        </authorList>
    </citation>
    <scope>NUCLEOTIDE SEQUENCE [LARGE SCALE GENOMIC DNA]</scope>
    <source>
        <strain evidence="11 12">NBRC 101262</strain>
    </source>
</reference>
<dbReference type="InterPro" id="IPR037682">
    <property type="entry name" value="TonB_C"/>
</dbReference>
<keyword evidence="5" id="KW-0997">Cell inner membrane</keyword>
<dbReference type="InterPro" id="IPR051045">
    <property type="entry name" value="TonB-dependent_transducer"/>
</dbReference>
<dbReference type="RefSeq" id="WP_338397424.1">
    <property type="nucleotide sequence ID" value="NZ_AP025292.1"/>
</dbReference>
<comment type="similarity">
    <text evidence="2">Belongs to the TonB family.</text>
</comment>
<sequence>MKPKKSPKKDLRPKRQLFFMIGLCVSLFLCIVAFEWKTMEVVNDYPVENPPELMQVVDIPPTAIKPPEPPKVHNPVLIAIPDDVDIDPDLPDITFIEEDDPVAPAIEDPIPDEIIDVAPVVIAEKMPEFPGGIAAFYRWVGKSMKYPQQAKRQQISGRVFVQFVIDKDGSVKEVQVVKGVGAGCDLEAIRVIKNSPKWHAGKNRGRPVKVRMILPITFKLQ</sequence>
<evidence type="ECO:0000256" key="6">
    <source>
        <dbReference type="ARBA" id="ARBA00022692"/>
    </source>
</evidence>
<keyword evidence="8" id="KW-1133">Transmembrane helix</keyword>
<keyword evidence="3" id="KW-0813">Transport</keyword>
<dbReference type="Proteomes" id="UP001354989">
    <property type="component" value="Chromosome"/>
</dbReference>
<evidence type="ECO:0000259" key="10">
    <source>
        <dbReference type="PROSITE" id="PS52015"/>
    </source>
</evidence>
<dbReference type="PANTHER" id="PTHR33446">
    <property type="entry name" value="PROTEIN TONB-RELATED"/>
    <property type="match status" value="1"/>
</dbReference>
<keyword evidence="6" id="KW-0812">Transmembrane</keyword>
<keyword evidence="4" id="KW-1003">Cell membrane</keyword>
<name>A0ABN6L9I6_9BACT</name>
<evidence type="ECO:0000256" key="9">
    <source>
        <dbReference type="ARBA" id="ARBA00023136"/>
    </source>
</evidence>
<evidence type="ECO:0000256" key="4">
    <source>
        <dbReference type="ARBA" id="ARBA00022475"/>
    </source>
</evidence>
<dbReference type="Gene3D" id="3.30.1150.10">
    <property type="match status" value="1"/>
</dbReference>
<dbReference type="InterPro" id="IPR006260">
    <property type="entry name" value="TonB/TolA_C"/>
</dbReference>
<evidence type="ECO:0000313" key="11">
    <source>
        <dbReference type="EMBL" id="BDC97941.1"/>
    </source>
</evidence>
<dbReference type="EMBL" id="AP025292">
    <property type="protein sequence ID" value="BDC97941.1"/>
    <property type="molecule type" value="Genomic_DNA"/>
</dbReference>
<keyword evidence="9" id="KW-0472">Membrane</keyword>
<evidence type="ECO:0000313" key="12">
    <source>
        <dbReference type="Proteomes" id="UP001354989"/>
    </source>
</evidence>
<dbReference type="SUPFAM" id="SSF74653">
    <property type="entry name" value="TolA/TonB C-terminal domain"/>
    <property type="match status" value="1"/>
</dbReference>
<evidence type="ECO:0000256" key="3">
    <source>
        <dbReference type="ARBA" id="ARBA00022448"/>
    </source>
</evidence>
<comment type="subcellular location">
    <subcellularLocation>
        <location evidence="1">Cell inner membrane</location>
        <topology evidence="1">Single-pass membrane protein</topology>
        <orientation evidence="1">Periplasmic side</orientation>
    </subcellularLocation>
</comment>
<accession>A0ABN6L9I6</accession>
<evidence type="ECO:0000256" key="8">
    <source>
        <dbReference type="ARBA" id="ARBA00022989"/>
    </source>
</evidence>
<evidence type="ECO:0000256" key="1">
    <source>
        <dbReference type="ARBA" id="ARBA00004383"/>
    </source>
</evidence>
<dbReference type="PANTHER" id="PTHR33446:SF2">
    <property type="entry name" value="PROTEIN TONB"/>
    <property type="match status" value="1"/>
</dbReference>
<organism evidence="11 12">
    <name type="scientific">Persicobacter psychrovividus</name>
    <dbReference type="NCBI Taxonomy" id="387638"/>
    <lineage>
        <taxon>Bacteria</taxon>
        <taxon>Pseudomonadati</taxon>
        <taxon>Bacteroidota</taxon>
        <taxon>Cytophagia</taxon>
        <taxon>Cytophagales</taxon>
        <taxon>Persicobacteraceae</taxon>
        <taxon>Persicobacter</taxon>
    </lineage>
</organism>
<evidence type="ECO:0000256" key="7">
    <source>
        <dbReference type="ARBA" id="ARBA00022927"/>
    </source>
</evidence>
<dbReference type="Pfam" id="PF03544">
    <property type="entry name" value="TonB_C"/>
    <property type="match status" value="1"/>
</dbReference>
<keyword evidence="7" id="KW-0653">Protein transport</keyword>
<evidence type="ECO:0000256" key="2">
    <source>
        <dbReference type="ARBA" id="ARBA00006555"/>
    </source>
</evidence>
<evidence type="ECO:0000256" key="5">
    <source>
        <dbReference type="ARBA" id="ARBA00022519"/>
    </source>
</evidence>
<dbReference type="NCBIfam" id="TIGR01352">
    <property type="entry name" value="tonB_Cterm"/>
    <property type="match status" value="1"/>
</dbReference>
<keyword evidence="12" id="KW-1185">Reference proteome</keyword>
<dbReference type="PROSITE" id="PS52015">
    <property type="entry name" value="TONB_CTD"/>
    <property type="match status" value="1"/>
</dbReference>
<gene>
    <name evidence="11" type="ORF">PEPS_02220</name>
</gene>